<accession>A0A8T0Q5S3</accession>
<comment type="caution">
    <text evidence="1">The sequence shown here is derived from an EMBL/GenBank/DDBJ whole genome shotgun (WGS) entry which is preliminary data.</text>
</comment>
<dbReference type="Proteomes" id="UP000823388">
    <property type="component" value="Chromosome 7N"/>
</dbReference>
<sequence length="58" mass="6361">MPVDNKAELMQRDGKLTSRKSLRENLLGIIQRTCEQINTSITGTLQSALNATTVSSIN</sequence>
<reference evidence="1" key="1">
    <citation type="submission" date="2020-05" db="EMBL/GenBank/DDBJ databases">
        <title>WGS assembly of Panicum virgatum.</title>
        <authorList>
            <person name="Lovell J.T."/>
            <person name="Jenkins J."/>
            <person name="Shu S."/>
            <person name="Juenger T.E."/>
            <person name="Schmutz J."/>
        </authorList>
    </citation>
    <scope>NUCLEOTIDE SEQUENCE</scope>
    <source>
        <strain evidence="1">AP13</strain>
    </source>
</reference>
<dbReference type="EMBL" id="CM029050">
    <property type="protein sequence ID" value="KAG2569220.1"/>
    <property type="molecule type" value="Genomic_DNA"/>
</dbReference>
<name>A0A8T0Q5S3_PANVG</name>
<gene>
    <name evidence="1" type="ORF">PVAP13_7NG375300</name>
</gene>
<keyword evidence="2" id="KW-1185">Reference proteome</keyword>
<evidence type="ECO:0000313" key="2">
    <source>
        <dbReference type="Proteomes" id="UP000823388"/>
    </source>
</evidence>
<evidence type="ECO:0000313" key="1">
    <source>
        <dbReference type="EMBL" id="KAG2569220.1"/>
    </source>
</evidence>
<organism evidence="1 2">
    <name type="scientific">Panicum virgatum</name>
    <name type="common">Blackwell switchgrass</name>
    <dbReference type="NCBI Taxonomy" id="38727"/>
    <lineage>
        <taxon>Eukaryota</taxon>
        <taxon>Viridiplantae</taxon>
        <taxon>Streptophyta</taxon>
        <taxon>Embryophyta</taxon>
        <taxon>Tracheophyta</taxon>
        <taxon>Spermatophyta</taxon>
        <taxon>Magnoliopsida</taxon>
        <taxon>Liliopsida</taxon>
        <taxon>Poales</taxon>
        <taxon>Poaceae</taxon>
        <taxon>PACMAD clade</taxon>
        <taxon>Panicoideae</taxon>
        <taxon>Panicodae</taxon>
        <taxon>Paniceae</taxon>
        <taxon>Panicinae</taxon>
        <taxon>Panicum</taxon>
        <taxon>Panicum sect. Hiantes</taxon>
    </lineage>
</organism>
<proteinExistence type="predicted"/>
<dbReference type="AlphaFoldDB" id="A0A8T0Q5S3"/>
<protein>
    <submittedName>
        <fullName evidence="1">Uncharacterized protein</fullName>
    </submittedName>
</protein>